<accession>A0ABQ9UAF3</accession>
<keyword evidence="2" id="KW-1185">Reference proteome</keyword>
<gene>
    <name evidence="1" type="ORF">P7K49_027776</name>
</gene>
<name>A0ABQ9UAF3_SAGOE</name>
<evidence type="ECO:0000313" key="1">
    <source>
        <dbReference type="EMBL" id="KAK2094038.1"/>
    </source>
</evidence>
<reference evidence="1 2" key="1">
    <citation type="submission" date="2023-05" db="EMBL/GenBank/DDBJ databases">
        <title>B98-5 Cell Line De Novo Hybrid Assembly: An Optical Mapping Approach.</title>
        <authorList>
            <person name="Kananen K."/>
            <person name="Auerbach J.A."/>
            <person name="Kautto E."/>
            <person name="Blachly J.S."/>
        </authorList>
    </citation>
    <scope>NUCLEOTIDE SEQUENCE [LARGE SCALE GENOMIC DNA]</scope>
    <source>
        <strain evidence="1">B95-8</strain>
        <tissue evidence="1">Cell line</tissue>
    </source>
</reference>
<evidence type="ECO:0000313" key="2">
    <source>
        <dbReference type="Proteomes" id="UP001266305"/>
    </source>
</evidence>
<organism evidence="1 2">
    <name type="scientific">Saguinus oedipus</name>
    <name type="common">Cotton-top tamarin</name>
    <name type="synonym">Oedipomidas oedipus</name>
    <dbReference type="NCBI Taxonomy" id="9490"/>
    <lineage>
        <taxon>Eukaryota</taxon>
        <taxon>Metazoa</taxon>
        <taxon>Chordata</taxon>
        <taxon>Craniata</taxon>
        <taxon>Vertebrata</taxon>
        <taxon>Euteleostomi</taxon>
        <taxon>Mammalia</taxon>
        <taxon>Eutheria</taxon>
        <taxon>Euarchontoglires</taxon>
        <taxon>Primates</taxon>
        <taxon>Haplorrhini</taxon>
        <taxon>Platyrrhini</taxon>
        <taxon>Cebidae</taxon>
        <taxon>Callitrichinae</taxon>
        <taxon>Saguinus</taxon>
    </lineage>
</organism>
<comment type="caution">
    <text evidence="1">The sequence shown here is derived from an EMBL/GenBank/DDBJ whole genome shotgun (WGS) entry which is preliminary data.</text>
</comment>
<proteinExistence type="predicted"/>
<sequence>MTLRLCFAFMSWGWSRLRNKSAVNRTAKPEFPSGGNGFLNVEEKDVRCLENTSTTTAWRSGVLNALTDALLNEAELSTAQSSSAACWMLSWVQMQLPPPPKENRKHTQNLDHASPMPGCALPAQHVVCMSPKEGSVAGQGGGIRRQFLLSGHSSGPCGHVTGTILLWAPEEKALHLPHAFRRSHAQPYRKRGRS</sequence>
<protein>
    <submittedName>
        <fullName evidence="1">Uncharacterized protein</fullName>
    </submittedName>
</protein>
<dbReference type="Proteomes" id="UP001266305">
    <property type="component" value="Unassembled WGS sequence"/>
</dbReference>
<dbReference type="EMBL" id="JASSZA010000014">
    <property type="protein sequence ID" value="KAK2094038.1"/>
    <property type="molecule type" value="Genomic_DNA"/>
</dbReference>